<dbReference type="RefSeq" id="WP_021935523.1">
    <property type="nucleotide sequence ID" value="NZ_JANUNJ010000004.1"/>
</dbReference>
<accession>A0A641MQ08</accession>
<dbReference type="EMBL" id="VWMU01000132">
    <property type="protein sequence ID" value="KAA3713991.1"/>
    <property type="molecule type" value="Genomic_DNA"/>
</dbReference>
<reference evidence="1" key="1">
    <citation type="journal article" date="2019" name="Nat. Med.">
        <title>A library of human gut bacterial isolates paired with longitudinal multiomics data enables mechanistic microbiome research.</title>
        <authorList>
            <person name="Poyet M."/>
            <person name="Groussin M."/>
            <person name="Gibbons S.M."/>
            <person name="Avila-Pacheco J."/>
            <person name="Jiang X."/>
            <person name="Kearney S.M."/>
            <person name="Perrotta A.R."/>
            <person name="Berdy B."/>
            <person name="Zhao S."/>
            <person name="Lieberman T.D."/>
            <person name="Swanson P.K."/>
            <person name="Smith M."/>
            <person name="Roesemann S."/>
            <person name="Alexander J.E."/>
            <person name="Rich S.A."/>
            <person name="Livny J."/>
            <person name="Vlamakis H."/>
            <person name="Clish C."/>
            <person name="Bullock K."/>
            <person name="Deik A."/>
            <person name="Scott J."/>
            <person name="Pierce K.A."/>
            <person name="Xavier R.J."/>
            <person name="Alm E.J."/>
        </authorList>
    </citation>
    <scope>NUCLEOTIDE SEQUENCE</scope>
    <source>
        <strain evidence="1">BIOML-A21</strain>
    </source>
</reference>
<comment type="caution">
    <text evidence="1">The sequence shown here is derived from an EMBL/GenBank/DDBJ whole genome shotgun (WGS) entry which is preliminary data.</text>
</comment>
<name>A0A641MQ08_9BACE</name>
<gene>
    <name evidence="1" type="ORF">F3F94_15980</name>
</gene>
<dbReference type="AlphaFoldDB" id="A0A641MQ08"/>
<protein>
    <submittedName>
        <fullName evidence="1">Uncharacterized protein</fullName>
    </submittedName>
</protein>
<evidence type="ECO:0000313" key="1">
    <source>
        <dbReference type="EMBL" id="KAA3713991.1"/>
    </source>
</evidence>
<proteinExistence type="predicted"/>
<organism evidence="1">
    <name type="scientific">Bacteroides salyersiae</name>
    <dbReference type="NCBI Taxonomy" id="291644"/>
    <lineage>
        <taxon>Bacteria</taxon>
        <taxon>Pseudomonadati</taxon>
        <taxon>Bacteroidota</taxon>
        <taxon>Bacteroidia</taxon>
        <taxon>Bacteroidales</taxon>
        <taxon>Bacteroidaceae</taxon>
        <taxon>Bacteroides</taxon>
    </lineage>
</organism>
<sequence>MTDLEYPIVHMKMDACQWDTPKSWGGGVFKDKRTIKIKYDATTGDGDKIVVTPIGYGGVLGNSKTIKIKREIPPSSPFDGIIKNVTITSNKTYEHSNISVENVTIKNGANVVMNGYKSVRIIPSFTAELGSTVKIYNGIETTFCRM</sequence>